<proteinExistence type="predicted"/>
<dbReference type="InterPro" id="IPR000182">
    <property type="entry name" value="GNAT_dom"/>
</dbReference>
<dbReference type="Pfam" id="PF13673">
    <property type="entry name" value="Acetyltransf_10"/>
    <property type="match status" value="1"/>
</dbReference>
<dbReference type="InterPro" id="IPR016181">
    <property type="entry name" value="Acyl_CoA_acyltransferase"/>
</dbReference>
<accession>A0A5C4TI17</accession>
<name>A0A5C4TI17_FRUSA</name>
<dbReference type="EMBL" id="QFCR01000022">
    <property type="protein sequence ID" value="TNK89992.1"/>
    <property type="molecule type" value="Genomic_DNA"/>
</dbReference>
<dbReference type="Gene3D" id="3.40.630.30">
    <property type="match status" value="1"/>
</dbReference>
<reference evidence="2 3" key="1">
    <citation type="submission" date="2018-05" db="EMBL/GenBank/DDBJ databases">
        <title>Lactobacillus sanfranciscensis Ah4 draft denome sequence.</title>
        <authorList>
            <person name="Zhang G."/>
        </authorList>
    </citation>
    <scope>NUCLEOTIDE SEQUENCE [LARGE SCALE GENOMIC DNA]</scope>
    <source>
        <strain evidence="2 3">Ah4</strain>
    </source>
</reference>
<dbReference type="Proteomes" id="UP000313312">
    <property type="component" value="Unassembled WGS sequence"/>
</dbReference>
<dbReference type="SUPFAM" id="SSF55729">
    <property type="entry name" value="Acyl-CoA N-acyltransferases (Nat)"/>
    <property type="match status" value="1"/>
</dbReference>
<sequence length="161" mass="18938">MIYKEILRTRRLKTLWEVKPFKELSLEELYEIYRVRSDVFVEEQKITESDPDENDKIALYVFETDGNRITAYARIFSEQQYVTFGRVLTTGQVRGTGKGRELLQEIMRQIKLHFPGLPIEIEAQFYAVGYYKKSGFKAFGNPFIEAGVKHIKMIHDSMQKD</sequence>
<dbReference type="PROSITE" id="PS51186">
    <property type="entry name" value="GNAT"/>
    <property type="match status" value="1"/>
</dbReference>
<evidence type="ECO:0000259" key="1">
    <source>
        <dbReference type="PROSITE" id="PS51186"/>
    </source>
</evidence>
<keyword evidence="2" id="KW-0808">Transferase</keyword>
<protein>
    <submittedName>
        <fullName evidence="2">GNAT family N-acetyltransferase</fullName>
    </submittedName>
</protein>
<gene>
    <name evidence="2" type="ORF">DID87_05915</name>
</gene>
<organism evidence="2 3">
    <name type="scientific">Fructilactobacillus sanfranciscensis</name>
    <name type="common">Lactobacillus sanfranciscensis</name>
    <dbReference type="NCBI Taxonomy" id="1625"/>
    <lineage>
        <taxon>Bacteria</taxon>
        <taxon>Bacillati</taxon>
        <taxon>Bacillota</taxon>
        <taxon>Bacilli</taxon>
        <taxon>Lactobacillales</taxon>
        <taxon>Lactobacillaceae</taxon>
        <taxon>Fructilactobacillus</taxon>
    </lineage>
</organism>
<dbReference type="AlphaFoldDB" id="A0A5C4TI17"/>
<comment type="caution">
    <text evidence="2">The sequence shown here is derived from an EMBL/GenBank/DDBJ whole genome shotgun (WGS) entry which is preliminary data.</text>
</comment>
<evidence type="ECO:0000313" key="3">
    <source>
        <dbReference type="Proteomes" id="UP000313312"/>
    </source>
</evidence>
<feature type="domain" description="N-acetyltransferase" evidence="1">
    <location>
        <begin position="19"/>
        <end position="161"/>
    </location>
</feature>
<dbReference type="GO" id="GO:0016747">
    <property type="term" value="F:acyltransferase activity, transferring groups other than amino-acyl groups"/>
    <property type="evidence" value="ECO:0007669"/>
    <property type="project" value="InterPro"/>
</dbReference>
<evidence type="ECO:0000313" key="2">
    <source>
        <dbReference type="EMBL" id="TNK89992.1"/>
    </source>
</evidence>